<dbReference type="Pfam" id="PF13563">
    <property type="entry name" value="2_5_RNA_ligase2"/>
    <property type="match status" value="1"/>
</dbReference>
<accession>A0A1G9QC90</accession>
<dbReference type="RefSeq" id="WP_089760851.1">
    <property type="nucleotide sequence ID" value="NZ_FNGO01000016.1"/>
</dbReference>
<dbReference type="InterPro" id="IPR009097">
    <property type="entry name" value="Cyclic_Pdiesterase"/>
</dbReference>
<gene>
    <name evidence="1" type="ORF">SAMN04488692_11620</name>
</gene>
<dbReference type="AlphaFoldDB" id="A0A1G9QC90"/>
<dbReference type="SUPFAM" id="SSF55144">
    <property type="entry name" value="LigT-like"/>
    <property type="match status" value="1"/>
</dbReference>
<keyword evidence="2" id="KW-1185">Reference proteome</keyword>
<reference evidence="1 2" key="1">
    <citation type="submission" date="2016-10" db="EMBL/GenBank/DDBJ databases">
        <authorList>
            <person name="de Groot N.N."/>
        </authorList>
    </citation>
    <scope>NUCLEOTIDE SEQUENCE [LARGE SCALE GENOMIC DNA]</scope>
    <source>
        <strain evidence="1 2">SLAS-1</strain>
    </source>
</reference>
<dbReference type="OrthoDB" id="2112057at2"/>
<sequence>MIGPASFDEELFVVLRPGRLVAESTEKLRQALNEGYHLYKKGEEPPLHVTIDRIHREDRLEAAEIAVKSLQATTTDINLLLEEFTCLEQYDNRFLVLKVKPTESLLEFSRDLHRRLKNAGISTLTDYHDWQYHITLINNQFVDKPLIEEEFERLCRRLDEKWNRIISRVSRLEIWRPVREEEKRTYFSIDLNERRNNENG</sequence>
<keyword evidence="1" id="KW-0436">Ligase</keyword>
<evidence type="ECO:0000313" key="2">
    <source>
        <dbReference type="Proteomes" id="UP000199476"/>
    </source>
</evidence>
<dbReference type="Gene3D" id="3.90.1140.10">
    <property type="entry name" value="Cyclic phosphodiesterase"/>
    <property type="match status" value="1"/>
</dbReference>
<proteinExistence type="predicted"/>
<evidence type="ECO:0000313" key="1">
    <source>
        <dbReference type="EMBL" id="SDM08599.1"/>
    </source>
</evidence>
<dbReference type="Proteomes" id="UP000199476">
    <property type="component" value="Unassembled WGS sequence"/>
</dbReference>
<dbReference type="STRING" id="321763.SAMN04488692_11620"/>
<organism evidence="1 2">
    <name type="scientific">Halarsenatibacter silvermanii</name>
    <dbReference type="NCBI Taxonomy" id="321763"/>
    <lineage>
        <taxon>Bacteria</taxon>
        <taxon>Bacillati</taxon>
        <taxon>Bacillota</taxon>
        <taxon>Clostridia</taxon>
        <taxon>Halanaerobiales</taxon>
        <taxon>Halarsenatibacteraceae</taxon>
        <taxon>Halarsenatibacter</taxon>
    </lineage>
</organism>
<dbReference type="GO" id="GO:0016874">
    <property type="term" value="F:ligase activity"/>
    <property type="evidence" value="ECO:0007669"/>
    <property type="project" value="UniProtKB-KW"/>
</dbReference>
<name>A0A1G9QC90_9FIRM</name>
<dbReference type="EMBL" id="FNGO01000016">
    <property type="protein sequence ID" value="SDM08599.1"/>
    <property type="molecule type" value="Genomic_DNA"/>
</dbReference>
<protein>
    <submittedName>
        <fullName evidence="1">AKAP7 2'5' RNA ligase-like domain-containing protein</fullName>
    </submittedName>
</protein>